<accession>A0A9W9XM27</accession>
<reference evidence="2" key="2">
    <citation type="journal article" date="2023" name="IMA Fungus">
        <title>Comparative genomic study of the Penicillium genus elucidates a diverse pangenome and 15 lateral gene transfer events.</title>
        <authorList>
            <person name="Petersen C."/>
            <person name="Sorensen T."/>
            <person name="Nielsen M.R."/>
            <person name="Sondergaard T.E."/>
            <person name="Sorensen J.L."/>
            <person name="Fitzpatrick D.A."/>
            <person name="Frisvad J.C."/>
            <person name="Nielsen K.L."/>
        </authorList>
    </citation>
    <scope>NUCLEOTIDE SEQUENCE</scope>
    <source>
        <strain evidence="2">IBT 30728</strain>
    </source>
</reference>
<dbReference type="SUPFAM" id="SSF82199">
    <property type="entry name" value="SET domain"/>
    <property type="match status" value="1"/>
</dbReference>
<name>A0A9W9XM27_9EURO</name>
<dbReference type="EMBL" id="JAPWDQ010000001">
    <property type="protein sequence ID" value="KAJ5495005.1"/>
    <property type="molecule type" value="Genomic_DNA"/>
</dbReference>
<dbReference type="InterPro" id="IPR053185">
    <property type="entry name" value="SET_domain_protein"/>
</dbReference>
<evidence type="ECO:0000259" key="1">
    <source>
        <dbReference type="PROSITE" id="PS50280"/>
    </source>
</evidence>
<proteinExistence type="predicted"/>
<dbReference type="SMART" id="SM00317">
    <property type="entry name" value="SET"/>
    <property type="match status" value="1"/>
</dbReference>
<dbReference type="PROSITE" id="PS51257">
    <property type="entry name" value="PROKAR_LIPOPROTEIN"/>
    <property type="match status" value="1"/>
</dbReference>
<dbReference type="RefSeq" id="XP_056794018.1">
    <property type="nucleotide sequence ID" value="XM_056929725.1"/>
</dbReference>
<feature type="domain" description="SET" evidence="1">
    <location>
        <begin position="34"/>
        <end position="193"/>
    </location>
</feature>
<dbReference type="PANTHER" id="PTHR47332">
    <property type="entry name" value="SET DOMAIN-CONTAINING PROTEIN 5"/>
    <property type="match status" value="1"/>
</dbReference>
<gene>
    <name evidence="2" type="ORF">N7539_000121</name>
</gene>
<organism evidence="2 3">
    <name type="scientific">Penicillium diatomitis</name>
    <dbReference type="NCBI Taxonomy" id="2819901"/>
    <lineage>
        <taxon>Eukaryota</taxon>
        <taxon>Fungi</taxon>
        <taxon>Dikarya</taxon>
        <taxon>Ascomycota</taxon>
        <taxon>Pezizomycotina</taxon>
        <taxon>Eurotiomycetes</taxon>
        <taxon>Eurotiomycetidae</taxon>
        <taxon>Eurotiales</taxon>
        <taxon>Aspergillaceae</taxon>
        <taxon>Penicillium</taxon>
    </lineage>
</organism>
<protein>
    <recommendedName>
        <fullName evidence="1">SET domain-containing protein</fullName>
    </recommendedName>
</protein>
<comment type="caution">
    <text evidence="2">The sequence shown here is derived from an EMBL/GenBank/DDBJ whole genome shotgun (WGS) entry which is preliminary data.</text>
</comment>
<evidence type="ECO:0000313" key="3">
    <source>
        <dbReference type="Proteomes" id="UP001148312"/>
    </source>
</evidence>
<sequence length="364" mass="41613">MDKTKDKNHRERSLPVHFQYPSSLIYSCLSAAYLRLRIPKSAPYELKPAGNHGWGGFATRFIAKGSLIYREQALFTLQPRGAQQVHDYTILWKVRQLSAQDKETFNLLVKAAALDGDDKVSNVFIKNYFRLVNVANELGVPTRSHQLGFFVFLSRLNHACVANAYVPQNEGKYISCYATKDIQPGEEIMFSYCADFESMQMEQRHRLLRFTCRCVACAPGTAFHELSEIRRKLIRGLNFLTQGMDLAYPRRDGHGPSGIIADPILREAAKELYMPLMSRLFYESMIGLLLEEEGMMNAMIEKEIIARMRGAVRLLQEADNMVLALRIMKQKRWVDKWLVASQTLHKPDLGDIDGYLMLNMTCTA</sequence>
<evidence type="ECO:0000313" key="2">
    <source>
        <dbReference type="EMBL" id="KAJ5495005.1"/>
    </source>
</evidence>
<dbReference type="InterPro" id="IPR001214">
    <property type="entry name" value="SET_dom"/>
</dbReference>
<keyword evidence="3" id="KW-1185">Reference proteome</keyword>
<dbReference type="PANTHER" id="PTHR47332:SF4">
    <property type="entry name" value="SET DOMAIN-CONTAINING PROTEIN 5"/>
    <property type="match status" value="1"/>
</dbReference>
<reference evidence="2" key="1">
    <citation type="submission" date="2022-12" db="EMBL/GenBank/DDBJ databases">
        <authorList>
            <person name="Petersen C."/>
        </authorList>
    </citation>
    <scope>NUCLEOTIDE SEQUENCE</scope>
    <source>
        <strain evidence="2">IBT 30728</strain>
    </source>
</reference>
<dbReference type="InterPro" id="IPR046341">
    <property type="entry name" value="SET_dom_sf"/>
</dbReference>
<dbReference type="AlphaFoldDB" id="A0A9W9XM27"/>
<dbReference type="GeneID" id="81619974"/>
<dbReference type="CDD" id="cd20071">
    <property type="entry name" value="SET_SMYD"/>
    <property type="match status" value="1"/>
</dbReference>
<dbReference type="Proteomes" id="UP001148312">
    <property type="component" value="Unassembled WGS sequence"/>
</dbReference>
<dbReference type="Gene3D" id="2.170.270.10">
    <property type="entry name" value="SET domain"/>
    <property type="match status" value="1"/>
</dbReference>
<dbReference type="PROSITE" id="PS50280">
    <property type="entry name" value="SET"/>
    <property type="match status" value="1"/>
</dbReference>
<dbReference type="Pfam" id="PF00856">
    <property type="entry name" value="SET"/>
    <property type="match status" value="1"/>
</dbReference>